<accession>W8UN83</accession>
<dbReference type="EMBL" id="CP006918">
    <property type="protein sequence ID" value="AHM81339.1"/>
    <property type="molecule type" value="Genomic_DNA"/>
</dbReference>
<reference evidence="1 2" key="1">
    <citation type="journal article" date="2014" name="Proc. Natl. Acad. Sci. U.S.A.">
        <title>Molecular dissection of the evolution of carbapenem-resistant multilocus sequence type 258 Klebsiella pneumoniae.</title>
        <authorList>
            <person name="Deleo F.R."/>
            <person name="Chen L."/>
            <person name="Porcella S.F."/>
            <person name="Martens C.A."/>
            <person name="Kobayashi S.D."/>
            <person name="Porter A.R."/>
            <person name="Chavda K.D."/>
            <person name="Jacobs M.R."/>
            <person name="Mathema B."/>
            <person name="Olsen R.J."/>
            <person name="Bonomo R.A."/>
            <person name="Musser J.M."/>
            <person name="Kreiswirth B.N."/>
        </authorList>
    </citation>
    <scope>NUCLEOTIDE SEQUENCE [LARGE SCALE GENOMIC DNA]</scope>
    <source>
        <strain evidence="1">30684/NJST258_2</strain>
    </source>
</reference>
<dbReference type="Proteomes" id="UP000019586">
    <property type="component" value="Chromosome"/>
</dbReference>
<sequence length="41" mass="4330">MSAQGMLASAAQATPVKNVAATSAVVKKRFISHLIDIINYL</sequence>
<name>W8UN83_KLEPN</name>
<dbReference type="HOGENOM" id="CLU_3356687_0_0_6"/>
<organism evidence="1 2">
    <name type="scientific">Klebsiella pneumoniae 30684/NJST258_2</name>
    <dbReference type="NCBI Taxonomy" id="1420013"/>
    <lineage>
        <taxon>Bacteria</taxon>
        <taxon>Pseudomonadati</taxon>
        <taxon>Pseudomonadota</taxon>
        <taxon>Gammaproteobacteria</taxon>
        <taxon>Enterobacterales</taxon>
        <taxon>Enterobacteriaceae</taxon>
        <taxon>Klebsiella/Raoultella group</taxon>
        <taxon>Klebsiella</taxon>
        <taxon>Klebsiella pneumoniae complex</taxon>
    </lineage>
</organism>
<evidence type="ECO:0000313" key="2">
    <source>
        <dbReference type="Proteomes" id="UP000019586"/>
    </source>
</evidence>
<dbReference type="KEGG" id="kps:KPNJ2_04563"/>
<dbReference type="AlphaFoldDB" id="W8UN83"/>
<gene>
    <name evidence="1" type="ORF">KPNJ2_04563</name>
</gene>
<proteinExistence type="predicted"/>
<protein>
    <submittedName>
        <fullName evidence="1">Uncharacterized protein</fullName>
    </submittedName>
</protein>
<evidence type="ECO:0000313" key="1">
    <source>
        <dbReference type="EMBL" id="AHM81339.1"/>
    </source>
</evidence>